<keyword evidence="3" id="KW-1185">Reference proteome</keyword>
<name>A0A0B4IBP2_METGA</name>
<organism evidence="2 3">
    <name type="scientific">Metarhizium guizhouense (strain ARSEF 977)</name>
    <dbReference type="NCBI Taxonomy" id="1276136"/>
    <lineage>
        <taxon>Eukaryota</taxon>
        <taxon>Fungi</taxon>
        <taxon>Dikarya</taxon>
        <taxon>Ascomycota</taxon>
        <taxon>Pezizomycotina</taxon>
        <taxon>Sordariomycetes</taxon>
        <taxon>Hypocreomycetidae</taxon>
        <taxon>Hypocreales</taxon>
        <taxon>Clavicipitaceae</taxon>
        <taxon>Metarhizium</taxon>
    </lineage>
</organism>
<feature type="compositionally biased region" description="Basic and acidic residues" evidence="1">
    <location>
        <begin position="48"/>
        <end position="59"/>
    </location>
</feature>
<sequence length="189" mass="21495">MSDLPPHFTQDGEWTMEASNLAYVRTFDGWQGRHYAYVTCITPKEELRREKEDQKEKPRLQKIVPKTGQPTGPSPGFYKADKPPYMNCPTPSFFYIDLNPEAEKDPVHCVKDIGYLSHKYLAQLARDTQVDIVDLDLVETSPKNLGTLGLDKTNEDQDGTQRAWQFLPGEIALTWPHTTPFHGAFLGRG</sequence>
<comment type="caution">
    <text evidence="2">The sequence shown here is derived from an EMBL/GenBank/DDBJ whole genome shotgun (WGS) entry which is preliminary data.</text>
</comment>
<dbReference type="HOGENOM" id="CLU_1434744_0_0_1"/>
<reference evidence="2 3" key="1">
    <citation type="journal article" date="2014" name="Proc. Natl. Acad. Sci. U.S.A.">
        <title>Trajectory and genomic determinants of fungal-pathogen speciation and host adaptation.</title>
        <authorList>
            <person name="Hu X."/>
            <person name="Xiao G."/>
            <person name="Zheng P."/>
            <person name="Shang Y."/>
            <person name="Su Y."/>
            <person name="Zhang X."/>
            <person name="Liu X."/>
            <person name="Zhan S."/>
            <person name="St Leger R.J."/>
            <person name="Wang C."/>
        </authorList>
    </citation>
    <scope>NUCLEOTIDE SEQUENCE [LARGE SCALE GENOMIC DNA]</scope>
    <source>
        <strain evidence="2 3">ARSEF 977</strain>
    </source>
</reference>
<gene>
    <name evidence="2" type="ORF">MGU_01699</name>
</gene>
<feature type="region of interest" description="Disordered" evidence="1">
    <location>
        <begin position="48"/>
        <end position="82"/>
    </location>
</feature>
<dbReference type="EMBL" id="AZNH01000003">
    <property type="protein sequence ID" value="KID91729.1"/>
    <property type="molecule type" value="Genomic_DNA"/>
</dbReference>
<proteinExistence type="predicted"/>
<dbReference type="Proteomes" id="UP000031192">
    <property type="component" value="Unassembled WGS sequence"/>
</dbReference>
<protein>
    <submittedName>
        <fullName evidence="2">Uncharacterized protein</fullName>
    </submittedName>
</protein>
<evidence type="ECO:0000313" key="3">
    <source>
        <dbReference type="Proteomes" id="UP000031192"/>
    </source>
</evidence>
<evidence type="ECO:0000313" key="2">
    <source>
        <dbReference type="EMBL" id="KID91729.1"/>
    </source>
</evidence>
<accession>A0A0B4IBP2</accession>
<dbReference type="AlphaFoldDB" id="A0A0B4IBP2"/>
<evidence type="ECO:0000256" key="1">
    <source>
        <dbReference type="SAM" id="MobiDB-lite"/>
    </source>
</evidence>